<dbReference type="PANTHER" id="PTHR42929:SF1">
    <property type="entry name" value="INNER MEMBRANE ABC TRANSPORTER PERMEASE PROTEIN YDCU-RELATED"/>
    <property type="match status" value="1"/>
</dbReference>
<evidence type="ECO:0000256" key="6">
    <source>
        <dbReference type="ARBA" id="ARBA00022989"/>
    </source>
</evidence>
<dbReference type="RefSeq" id="WP_229672987.1">
    <property type="nucleotide sequence ID" value="NZ_BMJV01000002.1"/>
</dbReference>
<gene>
    <name evidence="10" type="ORF">GCM10011415_14770</name>
</gene>
<evidence type="ECO:0000259" key="9">
    <source>
        <dbReference type="PROSITE" id="PS50928"/>
    </source>
</evidence>
<name>A0A8J2ZIG2_9RHOB</name>
<comment type="subcellular location">
    <subcellularLocation>
        <location evidence="1">Cell membrane</location>
        <topology evidence="1">Multi-pass membrane protein</topology>
    </subcellularLocation>
</comment>
<keyword evidence="7 8" id="KW-0472">Membrane</keyword>
<dbReference type="InterPro" id="IPR035906">
    <property type="entry name" value="MetI-like_sf"/>
</dbReference>
<dbReference type="SUPFAM" id="SSF161098">
    <property type="entry name" value="MetI-like"/>
    <property type="match status" value="1"/>
</dbReference>
<keyword evidence="3" id="KW-0813">Transport</keyword>
<accession>A0A8J2ZIG2</accession>
<evidence type="ECO:0000256" key="7">
    <source>
        <dbReference type="ARBA" id="ARBA00023136"/>
    </source>
</evidence>
<dbReference type="Proteomes" id="UP000617145">
    <property type="component" value="Unassembled WGS sequence"/>
</dbReference>
<evidence type="ECO:0000313" key="11">
    <source>
        <dbReference type="Proteomes" id="UP000617145"/>
    </source>
</evidence>
<evidence type="ECO:0000256" key="1">
    <source>
        <dbReference type="ARBA" id="ARBA00004651"/>
    </source>
</evidence>
<comment type="caution">
    <text evidence="10">The sequence shown here is derived from an EMBL/GenBank/DDBJ whole genome shotgun (WGS) entry which is preliminary data.</text>
</comment>
<dbReference type="CDD" id="cd06261">
    <property type="entry name" value="TM_PBP2"/>
    <property type="match status" value="1"/>
</dbReference>
<dbReference type="PANTHER" id="PTHR42929">
    <property type="entry name" value="INNER MEMBRANE ABC TRANSPORTER PERMEASE PROTEIN YDCU-RELATED-RELATED"/>
    <property type="match status" value="1"/>
</dbReference>
<sequence length="297" mass="32471">MSPLFQGWLKLSESQRFLVVTAPVVLFLALFFLVPLGSILVVSFWRTESYQLITDWNLQNYIDVLTEPSYRTFMLRSVLTALIVSLSCVALAWPIAYFVIRHGGRYKLLLVVGLAVPFLTGIVLRVIALQGVLGPIGLLNMGLMHLGLPPFEALMYTKTATVVGLVYLYLPFVTTAIYLSLLNFNFRLLDAAKVFGAGNMRAFWEITWPLNWVGTVIGFALTFVPSLAASITPRFLGGADGTLFGMAMGSQFSATGTWSLGAAMGVVLFFVAGLTLFTISRLIDLKRSGFTGAGGRD</sequence>
<feature type="transmembrane region" description="Helical" evidence="8">
    <location>
        <begin position="20"/>
        <end position="45"/>
    </location>
</feature>
<keyword evidence="6 8" id="KW-1133">Transmembrane helix</keyword>
<keyword evidence="4" id="KW-1003">Cell membrane</keyword>
<feature type="transmembrane region" description="Helical" evidence="8">
    <location>
        <begin position="168"/>
        <end position="189"/>
    </location>
</feature>
<dbReference type="InterPro" id="IPR000515">
    <property type="entry name" value="MetI-like"/>
</dbReference>
<evidence type="ECO:0000256" key="2">
    <source>
        <dbReference type="ARBA" id="ARBA00007069"/>
    </source>
</evidence>
<feature type="transmembrane region" description="Helical" evidence="8">
    <location>
        <begin position="256"/>
        <end position="279"/>
    </location>
</feature>
<dbReference type="GO" id="GO:0005886">
    <property type="term" value="C:plasma membrane"/>
    <property type="evidence" value="ECO:0007669"/>
    <property type="project" value="UniProtKB-SubCell"/>
</dbReference>
<feature type="transmembrane region" description="Helical" evidence="8">
    <location>
        <begin position="210"/>
        <end position="236"/>
    </location>
</feature>
<dbReference type="AlphaFoldDB" id="A0A8J2ZIG2"/>
<feature type="domain" description="ABC transmembrane type-1" evidence="9">
    <location>
        <begin position="74"/>
        <end position="279"/>
    </location>
</feature>
<evidence type="ECO:0000313" key="10">
    <source>
        <dbReference type="EMBL" id="GGG68611.1"/>
    </source>
</evidence>
<dbReference type="GO" id="GO:0055085">
    <property type="term" value="P:transmembrane transport"/>
    <property type="evidence" value="ECO:0007669"/>
    <property type="project" value="InterPro"/>
</dbReference>
<keyword evidence="5 8" id="KW-0812">Transmembrane</keyword>
<evidence type="ECO:0000256" key="4">
    <source>
        <dbReference type="ARBA" id="ARBA00022475"/>
    </source>
</evidence>
<reference evidence="10" key="2">
    <citation type="submission" date="2020-09" db="EMBL/GenBank/DDBJ databases">
        <authorList>
            <person name="Sun Q."/>
            <person name="Zhou Y."/>
        </authorList>
    </citation>
    <scope>NUCLEOTIDE SEQUENCE</scope>
    <source>
        <strain evidence="10">CGMCC 1.15762</strain>
    </source>
</reference>
<keyword evidence="11" id="KW-1185">Reference proteome</keyword>
<evidence type="ECO:0000256" key="8">
    <source>
        <dbReference type="SAM" id="Phobius"/>
    </source>
</evidence>
<comment type="similarity">
    <text evidence="2">Belongs to the binding-protein-dependent transport system permease family. CysTW subfamily.</text>
</comment>
<evidence type="ECO:0000256" key="3">
    <source>
        <dbReference type="ARBA" id="ARBA00022448"/>
    </source>
</evidence>
<protein>
    <submittedName>
        <fullName evidence="10">Putrescine ABC transporter permease</fullName>
    </submittedName>
</protein>
<dbReference type="EMBL" id="BMJV01000002">
    <property type="protein sequence ID" value="GGG68611.1"/>
    <property type="molecule type" value="Genomic_DNA"/>
</dbReference>
<organism evidence="10 11">
    <name type="scientific">Salipiger pallidus</name>
    <dbReference type="NCBI Taxonomy" id="1775170"/>
    <lineage>
        <taxon>Bacteria</taxon>
        <taxon>Pseudomonadati</taxon>
        <taxon>Pseudomonadota</taxon>
        <taxon>Alphaproteobacteria</taxon>
        <taxon>Rhodobacterales</taxon>
        <taxon>Roseobacteraceae</taxon>
        <taxon>Salipiger</taxon>
    </lineage>
</organism>
<evidence type="ECO:0000256" key="5">
    <source>
        <dbReference type="ARBA" id="ARBA00022692"/>
    </source>
</evidence>
<feature type="transmembrane region" description="Helical" evidence="8">
    <location>
        <begin position="78"/>
        <end position="100"/>
    </location>
</feature>
<proteinExistence type="inferred from homology"/>
<dbReference type="Gene3D" id="1.10.3720.10">
    <property type="entry name" value="MetI-like"/>
    <property type="match status" value="1"/>
</dbReference>
<dbReference type="PROSITE" id="PS50928">
    <property type="entry name" value="ABC_TM1"/>
    <property type="match status" value="1"/>
</dbReference>
<reference evidence="10" key="1">
    <citation type="journal article" date="2014" name="Int. J. Syst. Evol. Microbiol.">
        <title>Complete genome sequence of Corynebacterium casei LMG S-19264T (=DSM 44701T), isolated from a smear-ripened cheese.</title>
        <authorList>
            <consortium name="US DOE Joint Genome Institute (JGI-PGF)"/>
            <person name="Walter F."/>
            <person name="Albersmeier A."/>
            <person name="Kalinowski J."/>
            <person name="Ruckert C."/>
        </authorList>
    </citation>
    <scope>NUCLEOTIDE SEQUENCE</scope>
    <source>
        <strain evidence="10">CGMCC 1.15762</strain>
    </source>
</reference>
<feature type="transmembrane region" description="Helical" evidence="8">
    <location>
        <begin position="106"/>
        <end position="124"/>
    </location>
</feature>